<accession>A0A0F9U922</accession>
<comment type="caution">
    <text evidence="1">The sequence shown here is derived from an EMBL/GenBank/DDBJ whole genome shotgun (WGS) entry which is preliminary data.</text>
</comment>
<sequence length="71" mass="8348">MQCTNCQTHIDTEIENLRYEHDRDRRKMEQEVSALAKDIAKVRAQAEDGFIDARHNREAIRARITRLELPA</sequence>
<dbReference type="AlphaFoldDB" id="A0A0F9U922"/>
<proteinExistence type="predicted"/>
<dbReference type="EMBL" id="LAZR01000179">
    <property type="protein sequence ID" value="KKN83807.1"/>
    <property type="molecule type" value="Genomic_DNA"/>
</dbReference>
<name>A0A0F9U922_9ZZZZ</name>
<evidence type="ECO:0000313" key="1">
    <source>
        <dbReference type="EMBL" id="KKN83807.1"/>
    </source>
</evidence>
<organism evidence="1">
    <name type="scientific">marine sediment metagenome</name>
    <dbReference type="NCBI Taxonomy" id="412755"/>
    <lineage>
        <taxon>unclassified sequences</taxon>
        <taxon>metagenomes</taxon>
        <taxon>ecological metagenomes</taxon>
    </lineage>
</organism>
<gene>
    <name evidence="1" type="ORF">LCGC14_0294600</name>
</gene>
<reference evidence="1" key="1">
    <citation type="journal article" date="2015" name="Nature">
        <title>Complex archaea that bridge the gap between prokaryotes and eukaryotes.</title>
        <authorList>
            <person name="Spang A."/>
            <person name="Saw J.H."/>
            <person name="Jorgensen S.L."/>
            <person name="Zaremba-Niedzwiedzka K."/>
            <person name="Martijn J."/>
            <person name="Lind A.E."/>
            <person name="van Eijk R."/>
            <person name="Schleper C."/>
            <person name="Guy L."/>
            <person name="Ettema T.J."/>
        </authorList>
    </citation>
    <scope>NUCLEOTIDE SEQUENCE</scope>
</reference>
<protein>
    <submittedName>
        <fullName evidence="1">Uncharacterized protein</fullName>
    </submittedName>
</protein>